<feature type="transmembrane region" description="Helical" evidence="6">
    <location>
        <begin position="239"/>
        <end position="262"/>
    </location>
</feature>
<dbReference type="RefSeq" id="WP_269882617.1">
    <property type="nucleotide sequence ID" value="NZ_JAQAGZ010000010.1"/>
</dbReference>
<evidence type="ECO:0000256" key="5">
    <source>
        <dbReference type="ARBA" id="ARBA00023136"/>
    </source>
</evidence>
<evidence type="ECO:0000256" key="2">
    <source>
        <dbReference type="ARBA" id="ARBA00022475"/>
    </source>
</evidence>
<comment type="subcellular location">
    <subcellularLocation>
        <location evidence="1">Cell membrane</location>
        <topology evidence="1">Multi-pass membrane protein</topology>
    </subcellularLocation>
</comment>
<dbReference type="Pfam" id="PF09678">
    <property type="entry name" value="Caa3_CtaG"/>
    <property type="match status" value="1"/>
</dbReference>
<keyword evidence="5 6" id="KW-0472">Membrane</keyword>
<protein>
    <submittedName>
        <fullName evidence="7">Cytochrome c oxidase assembly protein</fullName>
    </submittedName>
</protein>
<evidence type="ECO:0000256" key="6">
    <source>
        <dbReference type="SAM" id="Phobius"/>
    </source>
</evidence>
<evidence type="ECO:0000256" key="4">
    <source>
        <dbReference type="ARBA" id="ARBA00022989"/>
    </source>
</evidence>
<keyword evidence="8" id="KW-1185">Reference proteome</keyword>
<keyword evidence="4 6" id="KW-1133">Transmembrane helix</keyword>
<gene>
    <name evidence="7" type="ORF">O9H85_17050</name>
</gene>
<dbReference type="InterPro" id="IPR019108">
    <property type="entry name" value="Caa3_assmbl_CtaG-rel"/>
</dbReference>
<feature type="transmembrane region" description="Helical" evidence="6">
    <location>
        <begin position="161"/>
        <end position="182"/>
    </location>
</feature>
<feature type="transmembrane region" description="Helical" evidence="6">
    <location>
        <begin position="58"/>
        <end position="80"/>
    </location>
</feature>
<reference evidence="7 8" key="1">
    <citation type="submission" date="2022-12" db="EMBL/GenBank/DDBJ databases">
        <title>Draft genome sequence of Paenibacillus sp. dW9.</title>
        <authorList>
            <person name="Choi E.-W."/>
            <person name="Kim D.-U."/>
        </authorList>
    </citation>
    <scope>NUCLEOTIDE SEQUENCE [LARGE SCALE GENOMIC DNA]</scope>
    <source>
        <strain evidence="8">dW9</strain>
    </source>
</reference>
<feature type="transmembrane region" description="Helical" evidence="6">
    <location>
        <begin position="20"/>
        <end position="38"/>
    </location>
</feature>
<evidence type="ECO:0000313" key="7">
    <source>
        <dbReference type="EMBL" id="MCZ8514102.1"/>
    </source>
</evidence>
<keyword evidence="3 6" id="KW-0812">Transmembrane</keyword>
<feature type="transmembrane region" description="Helical" evidence="6">
    <location>
        <begin position="92"/>
        <end position="111"/>
    </location>
</feature>
<evidence type="ECO:0000256" key="1">
    <source>
        <dbReference type="ARBA" id="ARBA00004651"/>
    </source>
</evidence>
<accession>A0ABT4QBH1</accession>
<evidence type="ECO:0000313" key="8">
    <source>
        <dbReference type="Proteomes" id="UP001527882"/>
    </source>
</evidence>
<comment type="caution">
    <text evidence="7">The sequence shown here is derived from an EMBL/GenBank/DDBJ whole genome shotgun (WGS) entry which is preliminary data.</text>
</comment>
<name>A0ABT4QBH1_9BACL</name>
<dbReference type="Proteomes" id="UP001527882">
    <property type="component" value="Unassembled WGS sequence"/>
</dbReference>
<dbReference type="EMBL" id="JAQAGZ010000010">
    <property type="protein sequence ID" value="MCZ8514102.1"/>
    <property type="molecule type" value="Genomic_DNA"/>
</dbReference>
<keyword evidence="2" id="KW-1003">Cell membrane</keyword>
<sequence length="293" mass="33496">MHTHGSQIAQAGAGTFTELWSPGFMLMLVVVGVLYTLAVTRWRYHFAGNEQTGFKQQAWFLGGLAIWYAAEGSPISFYGHHYSFSAHMLQQSMLYLIMPPFLLLGMPGWLLRGAIRGKTADRMMRFVTSPLVSLFTFNLIFSMYHMPKIMDFLMAHAMLMLLYQIVFLLAAFQMWFPVFCPLPEYNQMSELKKLGYIFLNGILLTPACALIIFASHPMYAMYANVPEQYLLLPIIDDQQLGGVIMKIIQEIVYGVALAHTFFKWYRTERKKEEEEDLLPNSAYLHPQGNTNGA</sequence>
<feature type="transmembrane region" description="Helical" evidence="6">
    <location>
        <begin position="194"/>
        <end position="219"/>
    </location>
</feature>
<feature type="transmembrane region" description="Helical" evidence="6">
    <location>
        <begin position="123"/>
        <end position="141"/>
    </location>
</feature>
<evidence type="ECO:0000256" key="3">
    <source>
        <dbReference type="ARBA" id="ARBA00022692"/>
    </source>
</evidence>
<organism evidence="7 8">
    <name type="scientific">Paenibacillus gyeongsangnamensis</name>
    <dbReference type="NCBI Taxonomy" id="3388067"/>
    <lineage>
        <taxon>Bacteria</taxon>
        <taxon>Bacillati</taxon>
        <taxon>Bacillota</taxon>
        <taxon>Bacilli</taxon>
        <taxon>Bacillales</taxon>
        <taxon>Paenibacillaceae</taxon>
        <taxon>Paenibacillus</taxon>
    </lineage>
</organism>
<proteinExistence type="predicted"/>